<dbReference type="GO" id="GO:0006886">
    <property type="term" value="P:intracellular protein transport"/>
    <property type="evidence" value="ECO:0007669"/>
    <property type="project" value="TreeGrafter"/>
</dbReference>
<dbReference type="AlphaFoldDB" id="A0A5S6QMD4"/>
<protein>
    <submittedName>
        <fullName evidence="5">AH domain-containing protein</fullName>
    </submittedName>
</protein>
<dbReference type="GO" id="GO:0034315">
    <property type="term" value="P:regulation of Arp2/3 complex-mediated actin nucleation"/>
    <property type="evidence" value="ECO:0007669"/>
    <property type="project" value="TreeGrafter"/>
</dbReference>
<dbReference type="InterPro" id="IPR027267">
    <property type="entry name" value="AH/BAR_dom_sf"/>
</dbReference>
<dbReference type="InterPro" id="IPR010504">
    <property type="entry name" value="AH_dom"/>
</dbReference>
<proteinExistence type="predicted"/>
<dbReference type="FunFam" id="1.20.1270.60:FF:000085">
    <property type="entry name" value="Predicted protein"/>
    <property type="match status" value="1"/>
</dbReference>
<dbReference type="SMART" id="SM01015">
    <property type="entry name" value="Arfaptin"/>
    <property type="match status" value="1"/>
</dbReference>
<dbReference type="PROSITE" id="PS50870">
    <property type="entry name" value="AH"/>
    <property type="match status" value="1"/>
</dbReference>
<dbReference type="WBParaSite" id="TMUE_2000008501.1">
    <property type="protein sequence ID" value="TMUE_2000008501.1"/>
    <property type="gene ID" value="WBGene00300302"/>
</dbReference>
<dbReference type="GO" id="GO:0005543">
    <property type="term" value="F:phospholipid binding"/>
    <property type="evidence" value="ECO:0007669"/>
    <property type="project" value="TreeGrafter"/>
</dbReference>
<evidence type="ECO:0000256" key="2">
    <source>
        <dbReference type="SAM" id="MobiDB-lite"/>
    </source>
</evidence>
<feature type="region of interest" description="Disordered" evidence="2">
    <location>
        <begin position="34"/>
        <end position="57"/>
    </location>
</feature>
<dbReference type="PANTHER" id="PTHR12141">
    <property type="entry name" value="ARFAPTIN-RELATED"/>
    <property type="match status" value="1"/>
</dbReference>
<dbReference type="Pfam" id="PF06456">
    <property type="entry name" value="Arfaptin"/>
    <property type="match status" value="1"/>
</dbReference>
<dbReference type="SUPFAM" id="SSF103657">
    <property type="entry name" value="BAR/IMD domain-like"/>
    <property type="match status" value="1"/>
</dbReference>
<dbReference type="GO" id="GO:0019904">
    <property type="term" value="F:protein domain specific binding"/>
    <property type="evidence" value="ECO:0007669"/>
    <property type="project" value="InterPro"/>
</dbReference>
<dbReference type="GO" id="GO:0032588">
    <property type="term" value="C:trans-Golgi network membrane"/>
    <property type="evidence" value="ECO:0007669"/>
    <property type="project" value="TreeGrafter"/>
</dbReference>
<accession>A0A5S6QMD4</accession>
<dbReference type="InterPro" id="IPR030798">
    <property type="entry name" value="Arfaptin_fam"/>
</dbReference>
<feature type="domain" description="AH" evidence="3">
    <location>
        <begin position="95"/>
        <end position="296"/>
    </location>
</feature>
<feature type="coiled-coil region" evidence="1">
    <location>
        <begin position="202"/>
        <end position="253"/>
    </location>
</feature>
<reference evidence="5" key="1">
    <citation type="submission" date="2019-12" db="UniProtKB">
        <authorList>
            <consortium name="WormBaseParasite"/>
        </authorList>
    </citation>
    <scope>IDENTIFICATION</scope>
</reference>
<sequence>MPTGQHSFQQQLAVSTQSTIPTTSLVDIQLPSECTDSKESSAASPRTYDAERNGNGAGQFANAQHKLEALKTWGISAYKCTKQAIAERLGKSSRTVDADMEGKMSLLRELQQRYNRLLLLTKALIGHLRHVQYTQIQLAEQLSQLAVREKDLQSDFMQNAQVLKCTSENCEHLLAALHFFTSSMNTLCNTTIEDTMVTVRQFESARLEYDAYRTELDTLKRSATRPPDFIVKLTEAENACAKHQGKYEQLRSDVEAKLSLLSANKVRVLKKQMQLFNNALVAYYSGNQKALEAVLKQFSVRSAQNSRLKVEEP</sequence>
<evidence type="ECO:0000313" key="5">
    <source>
        <dbReference type="WBParaSite" id="TMUE_2000008501.1"/>
    </source>
</evidence>
<name>A0A5S6QMD4_TRIMR</name>
<dbReference type="Gene3D" id="1.20.1270.60">
    <property type="entry name" value="Arfaptin homology (AH) domain/BAR domain"/>
    <property type="match status" value="1"/>
</dbReference>
<keyword evidence="4" id="KW-1185">Reference proteome</keyword>
<dbReference type="Proteomes" id="UP000046395">
    <property type="component" value="Unassembled WGS sequence"/>
</dbReference>
<organism evidence="4 5">
    <name type="scientific">Trichuris muris</name>
    <name type="common">Mouse whipworm</name>
    <dbReference type="NCBI Taxonomy" id="70415"/>
    <lineage>
        <taxon>Eukaryota</taxon>
        <taxon>Metazoa</taxon>
        <taxon>Ecdysozoa</taxon>
        <taxon>Nematoda</taxon>
        <taxon>Enoplea</taxon>
        <taxon>Dorylaimia</taxon>
        <taxon>Trichinellida</taxon>
        <taxon>Trichuridae</taxon>
        <taxon>Trichuris</taxon>
    </lineage>
</organism>
<evidence type="ECO:0000259" key="3">
    <source>
        <dbReference type="PROSITE" id="PS50870"/>
    </source>
</evidence>
<evidence type="ECO:0000313" key="4">
    <source>
        <dbReference type="Proteomes" id="UP000046395"/>
    </source>
</evidence>
<keyword evidence="1" id="KW-0175">Coiled coil</keyword>
<dbReference type="PANTHER" id="PTHR12141:SF5">
    <property type="entry name" value="ARFAPTIN"/>
    <property type="match status" value="1"/>
</dbReference>
<evidence type="ECO:0000256" key="1">
    <source>
        <dbReference type="SAM" id="Coils"/>
    </source>
</evidence>
<dbReference type="STRING" id="70415.A0A5S6QMD4"/>